<evidence type="ECO:0000313" key="1">
    <source>
        <dbReference type="EMBL" id="MEJ8307059.1"/>
    </source>
</evidence>
<evidence type="ECO:0000313" key="2">
    <source>
        <dbReference type="Proteomes" id="UP001380953"/>
    </source>
</evidence>
<keyword evidence="2" id="KW-1185">Reference proteome</keyword>
<accession>A0ACC6PKP5</accession>
<comment type="caution">
    <text evidence="1">The sequence shown here is derived from an EMBL/GenBank/DDBJ whole genome shotgun (WGS) entry which is preliminary data.</text>
</comment>
<name>A0ACC6PKP5_9BACL</name>
<dbReference type="EMBL" id="JBBKAR010000058">
    <property type="protein sequence ID" value="MEJ8307059.1"/>
    <property type="molecule type" value="Genomic_DNA"/>
</dbReference>
<sequence>MEAKIFAGKGLGYTVRHAEVGDAAECSALRVQIDGETEGVLKNDRKHADGCYYDTVLMGRFRTKTASFP</sequence>
<proteinExistence type="predicted"/>
<protein>
    <submittedName>
        <fullName evidence="1">Uncharacterized protein</fullName>
    </submittedName>
</protein>
<reference evidence="1" key="1">
    <citation type="submission" date="2024-03" db="EMBL/GenBank/DDBJ databases">
        <title>Whole genome sequecning of epiphytes from Marcgravia umbellata leaves.</title>
        <authorList>
            <person name="Kumar G."/>
            <person name="Savka M.A."/>
        </authorList>
    </citation>
    <scope>NUCLEOTIDE SEQUENCE</scope>
    <source>
        <strain evidence="1">RIT_BL5</strain>
    </source>
</reference>
<organism evidence="1 2">
    <name type="scientific">Saccharibacillus sacchari</name>
    <dbReference type="NCBI Taxonomy" id="456493"/>
    <lineage>
        <taxon>Bacteria</taxon>
        <taxon>Bacillati</taxon>
        <taxon>Bacillota</taxon>
        <taxon>Bacilli</taxon>
        <taxon>Bacillales</taxon>
        <taxon>Paenibacillaceae</taxon>
        <taxon>Saccharibacillus</taxon>
    </lineage>
</organism>
<gene>
    <name evidence="1" type="ORF">WKI47_24385</name>
</gene>
<dbReference type="Proteomes" id="UP001380953">
    <property type="component" value="Unassembled WGS sequence"/>
</dbReference>